<accession>A0AAJ4XFV9</accession>
<sequence>MFAFAEKARASEDRAQTTQRSDDEMQYCACPARQNFEFLSPVSSTEGGNGAQGQKHRTGGADPVRTSDFTACRKAKKTRFAFAIVCVCVCVCVRVRTSSGLVWAEVDVLLGGENRRAGQGGTDFYHVSTQDTDHKCSLCIACKVPQRGRREKPMISHGSTMRVTWRERMYMYLKCKRHESLECRAVIALICGSEGVLHERTDGWLNALHSTCEVDRRAIGQIGKGNKAT</sequence>
<dbReference type="AlphaFoldDB" id="A0AAJ4XFV9"/>
<dbReference type="Proteomes" id="UP001294444">
    <property type="component" value="Unassembled WGS sequence"/>
</dbReference>
<reference evidence="2" key="1">
    <citation type="submission" date="2023-10" db="EMBL/GenBank/DDBJ databases">
        <authorList>
            <person name="Guldener U."/>
        </authorList>
    </citation>
    <scope>NUCLEOTIDE SEQUENCE</scope>
    <source>
        <strain evidence="2">Mp4</strain>
    </source>
</reference>
<comment type="caution">
    <text evidence="2">The sequence shown here is derived from an EMBL/GenBank/DDBJ whole genome shotgun (WGS) entry which is preliminary data.</text>
</comment>
<dbReference type="EMBL" id="OAPG01000001">
    <property type="protein sequence ID" value="SNX81729.1"/>
    <property type="molecule type" value="Genomic_DNA"/>
</dbReference>
<proteinExistence type="predicted"/>
<name>A0AAJ4XFV9_9BASI</name>
<evidence type="ECO:0000313" key="2">
    <source>
        <dbReference type="EMBL" id="SNX81729.1"/>
    </source>
</evidence>
<keyword evidence="3" id="KW-1185">Reference proteome</keyword>
<gene>
    <name evidence="2" type="ORF">MEPE_00434</name>
</gene>
<evidence type="ECO:0000313" key="3">
    <source>
        <dbReference type="Proteomes" id="UP001294444"/>
    </source>
</evidence>
<feature type="region of interest" description="Disordered" evidence="1">
    <location>
        <begin position="1"/>
        <end position="20"/>
    </location>
</feature>
<feature type="region of interest" description="Disordered" evidence="1">
    <location>
        <begin position="41"/>
        <end position="62"/>
    </location>
</feature>
<evidence type="ECO:0000256" key="1">
    <source>
        <dbReference type="SAM" id="MobiDB-lite"/>
    </source>
</evidence>
<protein>
    <submittedName>
        <fullName evidence="2">Uncharacterized protein</fullName>
    </submittedName>
</protein>
<organism evidence="2 3">
    <name type="scientific">Melanopsichium pennsylvanicum</name>
    <dbReference type="NCBI Taxonomy" id="63383"/>
    <lineage>
        <taxon>Eukaryota</taxon>
        <taxon>Fungi</taxon>
        <taxon>Dikarya</taxon>
        <taxon>Basidiomycota</taxon>
        <taxon>Ustilaginomycotina</taxon>
        <taxon>Ustilaginomycetes</taxon>
        <taxon>Ustilaginales</taxon>
        <taxon>Ustilaginaceae</taxon>
        <taxon>Melanopsichium</taxon>
    </lineage>
</organism>